<accession>F4PNC3</accession>
<feature type="compositionally biased region" description="Acidic residues" evidence="1">
    <location>
        <begin position="209"/>
        <end position="226"/>
    </location>
</feature>
<evidence type="ECO:0000256" key="1">
    <source>
        <dbReference type="SAM" id="MobiDB-lite"/>
    </source>
</evidence>
<dbReference type="RefSeq" id="XP_004360827.1">
    <property type="nucleotide sequence ID" value="XM_004360770.1"/>
</dbReference>
<dbReference type="KEGG" id="dfa:DFA_05106"/>
<organism evidence="2 3">
    <name type="scientific">Cavenderia fasciculata</name>
    <name type="common">Slime mold</name>
    <name type="synonym">Dictyostelium fasciculatum</name>
    <dbReference type="NCBI Taxonomy" id="261658"/>
    <lineage>
        <taxon>Eukaryota</taxon>
        <taxon>Amoebozoa</taxon>
        <taxon>Evosea</taxon>
        <taxon>Eumycetozoa</taxon>
        <taxon>Dictyostelia</taxon>
        <taxon>Acytosteliales</taxon>
        <taxon>Cavenderiaceae</taxon>
        <taxon>Cavenderia</taxon>
    </lineage>
</organism>
<name>F4PNC3_CACFS</name>
<reference evidence="3" key="1">
    <citation type="journal article" date="2011" name="Genome Res.">
        <title>Phylogeny-wide analysis of social amoeba genomes highlights ancient origins for complex intercellular communication.</title>
        <authorList>
            <person name="Heidel A.J."/>
            <person name="Lawal H.M."/>
            <person name="Felder M."/>
            <person name="Schilde C."/>
            <person name="Helps N.R."/>
            <person name="Tunggal B."/>
            <person name="Rivero F."/>
            <person name="John U."/>
            <person name="Schleicher M."/>
            <person name="Eichinger L."/>
            <person name="Platzer M."/>
            <person name="Noegel A.A."/>
            <person name="Schaap P."/>
            <person name="Gloeckner G."/>
        </authorList>
    </citation>
    <scope>NUCLEOTIDE SEQUENCE [LARGE SCALE GENOMIC DNA]</scope>
    <source>
        <strain evidence="3">SH3</strain>
    </source>
</reference>
<evidence type="ECO:0000313" key="2">
    <source>
        <dbReference type="EMBL" id="EGG22976.1"/>
    </source>
</evidence>
<evidence type="ECO:0000313" key="3">
    <source>
        <dbReference type="Proteomes" id="UP000007797"/>
    </source>
</evidence>
<proteinExistence type="predicted"/>
<feature type="region of interest" description="Disordered" evidence="1">
    <location>
        <begin position="204"/>
        <end position="233"/>
    </location>
</feature>
<dbReference type="AlphaFoldDB" id="F4PNC3"/>
<gene>
    <name evidence="2" type="ORF">DFA_05106</name>
</gene>
<dbReference type="EMBL" id="GL883008">
    <property type="protein sequence ID" value="EGG22976.1"/>
    <property type="molecule type" value="Genomic_DNA"/>
</dbReference>
<dbReference type="Proteomes" id="UP000007797">
    <property type="component" value="Unassembled WGS sequence"/>
</dbReference>
<keyword evidence="3" id="KW-1185">Reference proteome</keyword>
<dbReference type="GeneID" id="14875752"/>
<protein>
    <submittedName>
        <fullName evidence="2">Uncharacterized protein</fullName>
    </submittedName>
</protein>
<sequence>MSPNKEEELFRKIIRSVVLRTIIFNHVREIRMLLGTTLYKIPGTKYTVDLGQLNQHHRFIERKLGALDTINSLLQNSVSKLVKRSIQLMSLENVNDGGSTSGSGGGGLRCRHLALSIMELYTDQESADYCVEAACEAVDKYHNEEPVALYVASTSLCVNNDDDEGDNQGFGQLVAELPIESLQTIAKMLAVDTQECFDKKDVIQKNQTIDDEDGENAYKDDDDNGEDNNAGAI</sequence>